<proteinExistence type="predicted"/>
<reference evidence="2 3" key="1">
    <citation type="submission" date="2018-11" db="EMBL/GenBank/DDBJ databases">
        <title>Flavobacterium sp. nov., YIM 102600 draft genome.</title>
        <authorList>
            <person name="Li G."/>
            <person name="Jiang Y."/>
        </authorList>
    </citation>
    <scope>NUCLEOTIDE SEQUENCE [LARGE SCALE GENOMIC DNA]</scope>
    <source>
        <strain evidence="2 3">YIM 102600</strain>
    </source>
</reference>
<name>A0A3P3WH84_9FLAO</name>
<comment type="caution">
    <text evidence="2">The sequence shown here is derived from an EMBL/GenBank/DDBJ whole genome shotgun (WGS) entry which is preliminary data.</text>
</comment>
<dbReference type="RefSeq" id="WP_125011266.1">
    <property type="nucleotide sequence ID" value="NZ_RQVR01000001.1"/>
</dbReference>
<keyword evidence="1" id="KW-0812">Transmembrane</keyword>
<dbReference type="EMBL" id="RQVR01000001">
    <property type="protein sequence ID" value="RRJ94124.1"/>
    <property type="molecule type" value="Genomic_DNA"/>
</dbReference>
<feature type="transmembrane region" description="Helical" evidence="1">
    <location>
        <begin position="88"/>
        <end position="110"/>
    </location>
</feature>
<gene>
    <name evidence="2" type="ORF">EG849_01245</name>
</gene>
<dbReference type="AlphaFoldDB" id="A0A3P3WH84"/>
<feature type="transmembrane region" description="Helical" evidence="1">
    <location>
        <begin position="190"/>
        <end position="212"/>
    </location>
</feature>
<evidence type="ECO:0000313" key="2">
    <source>
        <dbReference type="EMBL" id="RRJ94124.1"/>
    </source>
</evidence>
<dbReference type="Proteomes" id="UP000271937">
    <property type="component" value="Unassembled WGS sequence"/>
</dbReference>
<feature type="transmembrane region" description="Helical" evidence="1">
    <location>
        <begin position="158"/>
        <end position="178"/>
    </location>
</feature>
<keyword evidence="3" id="KW-1185">Reference proteome</keyword>
<accession>A0A3P3WH84</accession>
<evidence type="ECO:0000313" key="3">
    <source>
        <dbReference type="Proteomes" id="UP000271937"/>
    </source>
</evidence>
<sequence length="231" mass="27261">MKLSVTQIDLVYKFTLDHFVKYYDLQTELVDHLGNGIESQWIENPTISFDEALQNEFKKFGVFGFMDVVEQRQSALTKRYNKLVWKHFKAFFAFPKIIMTISLILGLFFILKNILFDNVLISVFVLALLIYSFYNMIKNKKRADKKTQLGGKRWLFKEIIYNYGNSFVMVSLPLQFLIHFPQISIQNNFILFALSTAVVAYYLTTYIMFTIIPAKAEEYLLETYPEYKFSK</sequence>
<protein>
    <submittedName>
        <fullName evidence="2">Uncharacterized protein</fullName>
    </submittedName>
</protein>
<keyword evidence="1" id="KW-0472">Membrane</keyword>
<keyword evidence="1" id="KW-1133">Transmembrane helix</keyword>
<dbReference type="OrthoDB" id="662673at2"/>
<organism evidence="2 3">
    <name type="scientific">Flavobacterium macacae</name>
    <dbReference type="NCBI Taxonomy" id="2488993"/>
    <lineage>
        <taxon>Bacteria</taxon>
        <taxon>Pseudomonadati</taxon>
        <taxon>Bacteroidota</taxon>
        <taxon>Flavobacteriia</taxon>
        <taxon>Flavobacteriales</taxon>
        <taxon>Flavobacteriaceae</taxon>
        <taxon>Flavobacterium</taxon>
    </lineage>
</organism>
<feature type="transmembrane region" description="Helical" evidence="1">
    <location>
        <begin position="116"/>
        <end position="137"/>
    </location>
</feature>
<evidence type="ECO:0000256" key="1">
    <source>
        <dbReference type="SAM" id="Phobius"/>
    </source>
</evidence>